<gene>
    <name evidence="2" type="ORF">JQX08_19410</name>
</gene>
<feature type="signal peptide" evidence="1">
    <location>
        <begin position="1"/>
        <end position="23"/>
    </location>
</feature>
<dbReference type="EMBL" id="JAFEUP010000006">
    <property type="protein sequence ID" value="MBM7062889.1"/>
    <property type="molecule type" value="Genomic_DNA"/>
</dbReference>
<accession>A0ABS2IIK8</accession>
<dbReference type="RefSeq" id="WP_205350067.1">
    <property type="nucleotide sequence ID" value="NZ_JAFEUP010000006.1"/>
</dbReference>
<evidence type="ECO:0000313" key="3">
    <source>
        <dbReference type="Proteomes" id="UP000717995"/>
    </source>
</evidence>
<evidence type="ECO:0000256" key="1">
    <source>
        <dbReference type="SAM" id="SignalP"/>
    </source>
</evidence>
<keyword evidence="1" id="KW-0732">Signal</keyword>
<comment type="caution">
    <text evidence="2">The sequence shown here is derived from an EMBL/GenBank/DDBJ whole genome shotgun (WGS) entry which is preliminary data.</text>
</comment>
<evidence type="ECO:0000313" key="2">
    <source>
        <dbReference type="EMBL" id="MBM7062889.1"/>
    </source>
</evidence>
<proteinExistence type="predicted"/>
<reference evidence="2 3" key="1">
    <citation type="submission" date="2021-02" db="EMBL/GenBank/DDBJ databases">
        <authorList>
            <person name="Lee D.-H."/>
        </authorList>
    </citation>
    <scope>NUCLEOTIDE SEQUENCE [LARGE SCALE GENOMIC DNA]</scope>
    <source>
        <strain evidence="2 3">UL073</strain>
    </source>
</reference>
<keyword evidence="3" id="KW-1185">Reference proteome</keyword>
<protein>
    <submittedName>
        <fullName evidence="2">DUF2845 domain-containing protein</fullName>
    </submittedName>
</protein>
<organism evidence="2 3">
    <name type="scientific">Zestomonas insulae</name>
    <dbReference type="NCBI Taxonomy" id="2809017"/>
    <lineage>
        <taxon>Bacteria</taxon>
        <taxon>Pseudomonadati</taxon>
        <taxon>Pseudomonadota</taxon>
        <taxon>Gammaproteobacteria</taxon>
        <taxon>Pseudomonadales</taxon>
        <taxon>Pseudomonadaceae</taxon>
        <taxon>Zestomonas</taxon>
    </lineage>
</organism>
<sequence>MRKPTHHLLILLLVTITSLGAQASTLRCGSKLVSEGDLSADVLRKCGEPDEHQVIPPSVRPTVNSPGQAVTVENWIYGPSGGAYRYLRFLDGRLTEIRIQRD</sequence>
<name>A0ABS2IIK8_9GAMM</name>
<dbReference type="Proteomes" id="UP000717995">
    <property type="component" value="Unassembled WGS sequence"/>
</dbReference>
<dbReference type="Pfam" id="PF11006">
    <property type="entry name" value="DUF2845"/>
    <property type="match status" value="1"/>
</dbReference>
<dbReference type="InterPro" id="IPR021268">
    <property type="entry name" value="DUF2845"/>
</dbReference>
<feature type="chain" id="PRO_5046580938" evidence="1">
    <location>
        <begin position="24"/>
        <end position="102"/>
    </location>
</feature>